<name>A0A4T0NCE2_9BASI</name>
<dbReference type="InterPro" id="IPR051642">
    <property type="entry name" value="SWI6-like"/>
</dbReference>
<dbReference type="InterPro" id="IPR012677">
    <property type="entry name" value="Nucleotide-bd_a/b_plait_sf"/>
</dbReference>
<evidence type="ECO:0000256" key="6">
    <source>
        <dbReference type="PROSITE-ProRule" id="PRU00176"/>
    </source>
</evidence>
<organism evidence="12 13">
    <name type="scientific">Wallemia mellicola</name>
    <dbReference type="NCBI Taxonomy" id="1708541"/>
    <lineage>
        <taxon>Eukaryota</taxon>
        <taxon>Fungi</taxon>
        <taxon>Dikarya</taxon>
        <taxon>Basidiomycota</taxon>
        <taxon>Wallemiomycotina</taxon>
        <taxon>Wallemiomycetes</taxon>
        <taxon>Wallemiales</taxon>
        <taxon>Wallemiaceae</taxon>
        <taxon>Wallemia</taxon>
    </lineage>
</organism>
<keyword evidence="3 5" id="KW-0040">ANK repeat</keyword>
<dbReference type="Proteomes" id="UP000305647">
    <property type="component" value="Unassembled WGS sequence"/>
</dbReference>
<dbReference type="SUPFAM" id="SSF48403">
    <property type="entry name" value="Ankyrin repeat"/>
    <property type="match status" value="1"/>
</dbReference>
<dbReference type="Gene3D" id="2.40.160.50">
    <property type="entry name" value="membrane protein fhac: a member of the omp85/tpsb transporter family"/>
    <property type="match status" value="1"/>
</dbReference>
<evidence type="ECO:0000256" key="5">
    <source>
        <dbReference type="PROSITE-ProRule" id="PRU00023"/>
    </source>
</evidence>
<dbReference type="InterPro" id="IPR002110">
    <property type="entry name" value="Ankyrin_rpt"/>
</dbReference>
<evidence type="ECO:0000256" key="1">
    <source>
        <dbReference type="ARBA" id="ARBA00004370"/>
    </source>
</evidence>
<dbReference type="Proteomes" id="UP000307169">
    <property type="component" value="Unassembled WGS sequence"/>
</dbReference>
<dbReference type="InterPro" id="IPR036887">
    <property type="entry name" value="HTH_APSES_sf"/>
</dbReference>
<dbReference type="PANTHER" id="PTHR43828">
    <property type="entry name" value="ASPARAGINASE"/>
    <property type="match status" value="1"/>
</dbReference>
<feature type="repeat" description="ANK" evidence="5">
    <location>
        <begin position="975"/>
        <end position="1007"/>
    </location>
</feature>
<dbReference type="InterPro" id="IPR000184">
    <property type="entry name" value="Bac_surfAg_D15"/>
</dbReference>
<evidence type="ECO:0000313" key="14">
    <source>
        <dbReference type="Proteomes" id="UP000307169"/>
    </source>
</evidence>
<feature type="coiled-coil region" evidence="7">
    <location>
        <begin position="1186"/>
        <end position="1307"/>
    </location>
</feature>
<dbReference type="Pfam" id="PF01103">
    <property type="entry name" value="Omp85"/>
    <property type="match status" value="1"/>
</dbReference>
<comment type="subcellular location">
    <subcellularLocation>
        <location evidence="1">Membrane</location>
    </subcellularLocation>
</comment>
<dbReference type="EMBL" id="SPRH01000013">
    <property type="protein sequence ID" value="TIC02117.1"/>
    <property type="molecule type" value="Genomic_DNA"/>
</dbReference>
<feature type="compositionally biased region" description="Polar residues" evidence="8">
    <location>
        <begin position="855"/>
        <end position="873"/>
    </location>
</feature>
<evidence type="ECO:0000256" key="3">
    <source>
        <dbReference type="ARBA" id="ARBA00023043"/>
    </source>
</evidence>
<dbReference type="InterPro" id="IPR003163">
    <property type="entry name" value="Tscrpt_reg_HTH_APSES-type"/>
</dbReference>
<feature type="compositionally biased region" description="Low complexity" evidence="8">
    <location>
        <begin position="1368"/>
        <end position="1385"/>
    </location>
</feature>
<dbReference type="CDD" id="cd00590">
    <property type="entry name" value="RRM_SF"/>
    <property type="match status" value="1"/>
</dbReference>
<feature type="domain" description="RRM" evidence="9">
    <location>
        <begin position="528"/>
        <end position="592"/>
    </location>
</feature>
<reference evidence="13 14" key="1">
    <citation type="submission" date="2019-03" db="EMBL/GenBank/DDBJ databases">
        <title>Sequencing 25 genomes of Wallemia mellicola.</title>
        <authorList>
            <person name="Gostincar C."/>
        </authorList>
    </citation>
    <scope>NUCLEOTIDE SEQUENCE [LARGE SCALE GENOMIC DNA]</scope>
    <source>
        <strain evidence="11 14">EXF-1262</strain>
        <strain evidence="12 13">EXF-8738</strain>
    </source>
</reference>
<keyword evidence="4" id="KW-0472">Membrane</keyword>
<proteinExistence type="predicted"/>
<dbReference type="GO" id="GO:0030907">
    <property type="term" value="C:MBF transcription complex"/>
    <property type="evidence" value="ECO:0007669"/>
    <property type="project" value="TreeGrafter"/>
</dbReference>
<evidence type="ECO:0000256" key="4">
    <source>
        <dbReference type="ARBA" id="ARBA00023136"/>
    </source>
</evidence>
<evidence type="ECO:0000256" key="7">
    <source>
        <dbReference type="SAM" id="Coils"/>
    </source>
</evidence>
<keyword evidence="2" id="KW-0677">Repeat</keyword>
<dbReference type="Pfam" id="PF00076">
    <property type="entry name" value="RRM_1"/>
    <property type="match status" value="1"/>
</dbReference>
<dbReference type="InterPro" id="IPR000504">
    <property type="entry name" value="RRM_dom"/>
</dbReference>
<dbReference type="PROSITE" id="PS50088">
    <property type="entry name" value="ANK_REPEAT"/>
    <property type="match status" value="2"/>
</dbReference>
<dbReference type="Pfam" id="PF00023">
    <property type="entry name" value="Ank"/>
    <property type="match status" value="1"/>
</dbReference>
<dbReference type="Gene3D" id="3.10.260.10">
    <property type="entry name" value="Transcription regulator HTH, APSES-type DNA-binding domain"/>
    <property type="match status" value="1"/>
</dbReference>
<gene>
    <name evidence="12" type="ORF">E3Q10_03394</name>
    <name evidence="11" type="ORF">E3Q17_01561</name>
</gene>
<dbReference type="PROSITE" id="PS51299">
    <property type="entry name" value="HTH_APSES"/>
    <property type="match status" value="1"/>
</dbReference>
<feature type="region of interest" description="Disordered" evidence="8">
    <location>
        <begin position="1"/>
        <end position="39"/>
    </location>
</feature>
<keyword evidence="6" id="KW-0694">RNA-binding</keyword>
<dbReference type="Gene3D" id="3.30.70.330">
    <property type="match status" value="1"/>
</dbReference>
<dbReference type="FunFam" id="3.10.260.10:FF:000001">
    <property type="entry name" value="APSES transcription factor (MbpA)"/>
    <property type="match status" value="1"/>
</dbReference>
<dbReference type="InterPro" id="IPR018004">
    <property type="entry name" value="KilA/APSES_HTH"/>
</dbReference>
<evidence type="ECO:0000256" key="8">
    <source>
        <dbReference type="SAM" id="MobiDB-lite"/>
    </source>
</evidence>
<feature type="repeat" description="ANK" evidence="5">
    <location>
        <begin position="1094"/>
        <end position="1126"/>
    </location>
</feature>
<feature type="domain" description="HTH APSES-type" evidence="10">
    <location>
        <begin position="731"/>
        <end position="837"/>
    </location>
</feature>
<accession>A0A4T0NCE2</accession>
<feature type="compositionally biased region" description="Basic and acidic residues" evidence="8">
    <location>
        <begin position="23"/>
        <end position="39"/>
    </location>
</feature>
<dbReference type="Pfam" id="PF12796">
    <property type="entry name" value="Ank_2"/>
    <property type="match status" value="1"/>
</dbReference>
<dbReference type="Gene3D" id="1.25.40.20">
    <property type="entry name" value="Ankyrin repeat-containing domain"/>
    <property type="match status" value="1"/>
</dbReference>
<dbReference type="Pfam" id="PF04383">
    <property type="entry name" value="KilA-N"/>
    <property type="match status" value="1"/>
</dbReference>
<dbReference type="PROSITE" id="PS50297">
    <property type="entry name" value="ANK_REP_REGION"/>
    <property type="match status" value="2"/>
</dbReference>
<dbReference type="GO" id="GO:0001228">
    <property type="term" value="F:DNA-binding transcription activator activity, RNA polymerase II-specific"/>
    <property type="evidence" value="ECO:0007669"/>
    <property type="project" value="UniProtKB-ARBA"/>
</dbReference>
<dbReference type="EMBL" id="SPRO01000045">
    <property type="protein sequence ID" value="TIC28052.1"/>
    <property type="molecule type" value="Genomic_DNA"/>
</dbReference>
<dbReference type="InterPro" id="IPR035979">
    <property type="entry name" value="RBD_domain_sf"/>
</dbReference>
<dbReference type="SUPFAM" id="SSF54928">
    <property type="entry name" value="RNA-binding domain, RBD"/>
    <property type="match status" value="1"/>
</dbReference>
<evidence type="ECO:0000259" key="9">
    <source>
        <dbReference type="PROSITE" id="PS50102"/>
    </source>
</evidence>
<comment type="caution">
    <text evidence="12">The sequence shown here is derived from an EMBL/GenBank/DDBJ whole genome shotgun (WGS) entry which is preliminary data.</text>
</comment>
<protein>
    <submittedName>
        <fullName evidence="12">Apses-domain-containing protein</fullName>
    </submittedName>
</protein>
<dbReference type="SUPFAM" id="SSF54616">
    <property type="entry name" value="DNA-binding domain of Mlu1-box binding protein MBP1"/>
    <property type="match status" value="1"/>
</dbReference>
<feature type="compositionally biased region" description="Low complexity" evidence="8">
    <location>
        <begin position="896"/>
        <end position="913"/>
    </location>
</feature>
<dbReference type="GO" id="GO:0033309">
    <property type="term" value="C:SBF transcription complex"/>
    <property type="evidence" value="ECO:0007669"/>
    <property type="project" value="TreeGrafter"/>
</dbReference>
<dbReference type="GO" id="GO:0003723">
    <property type="term" value="F:RNA binding"/>
    <property type="evidence" value="ECO:0007669"/>
    <property type="project" value="UniProtKB-UniRule"/>
</dbReference>
<evidence type="ECO:0000313" key="11">
    <source>
        <dbReference type="EMBL" id="TIC02117.1"/>
    </source>
</evidence>
<sequence>MTGGDLDDVQKPEIRGPFYDTTTPREREPHFDTPGEDLKAKKEWMDDKLEKRLKGEYESMGRRLQEIVEDSRDAPARLSAIRIDGSTLRSSFLASIFKQHLDEDPARTFTDVLRKSRDVHANLAAFDLFSAMEAKLEPAQSLLARQGDVDLALKVIERGRLWAKSSTDVGNGEGSANISVRLRNVFGGAESLEAQASYGTRTTSAFNISYSSPIPEFIMTPSPTTRLTAQIFQADRDHSAYAGVKEFLFGARGSINSLKSYGAHEVTYEAVSRTLGALQPNASLSLREAAGSSIKSSVAHTFTHDSRDDVHMSTQGGYFNTLLEYAGLGGTVNFLKAQLQTSVSRPIDTKLQNYISLTFRTGALLPLGGSMSEEYAYAKLFSDRFRLGGPTSVRMFGMNRLGPRDQEDHIGGDLYYSGGLSLTTPFPTKPHWNLKCQAFLNAGQLVSLKNRDVTNALMHPSLSAGLGFVYRFNPIRVELNFGVPLLASVTDVGTSRPCDVDHDTRVCNECTAADGGGGQEKAVCPEDTKEYLRKYFSQFGELKSIYVQNRVPTWSNSKYAFVCYGYAEDAAEAKEKATRIGTSNLNVEYGREDSGRNDIAPSNSLIIRNINSHHTTKAVRASLEKYGKVVYMTALRRPVYGVCYQRLRDAKKAHTAIRSGKFYKGAIVDYDSEEYIASKIEARGLSSRNYRAAKERETKLIAAYAPLVGTSPRSVQILVSADVERYEETERLLACYSGVPVYEFNCKNVAVMKRRSDSWMNATQILKVANFDKPQRTRILEREVQKGTHEKVQGGYGKYQGTWIPMERSVELARQYRIELLLDPIINYLPGPQSPPLAPKHATNVGSRARKSTAPAAQTLPSTSKVFHPLSSTKHPAKLAAATNAKAEISDGEDASIPSSPSFKSNSSRTPSPIRINARKRKLEDEATIPSSAIDGSISYEDIILDYFISESTQIPALLIHPPSDFNPNMSIDDEGHTAMHWACAMGKVRVVKLLLSAGADIFRVNHSEQTALMRSVMFSNNYDIRKFPQLYELLHRSTLNLDKHDRTVLHHIVDLALTKSKTHAARYYMECVLSKLANYPDELADVINFQDDEGESALTLAARARSKRLVKLLLEHGADSKLPNKDGKTAEDYILEDERFRQSPLLNSNHLRLHPPDTSIYAPPAHLFNSETSQNIANTSMSSVANLLESLAQSYDKEITQKERDYQQAQVILRNIKTDIVEAKSNIEKMTIDSSEFEQLKHKLRELEMKLEEHSNDVYNKGWEEYSRNVDDPAIDAPSDNVQEECASLRNKIKDLQEKRISSMQELIKRQKEVGTGKKMSEYRKLISVGCGIPTTEIDAVLEMLLESLESENANKKAALASGISGALSSTSSAPSQATTSAPTGVATPGAPVPASSEKAGLLPPAPVMQ</sequence>
<dbReference type="GO" id="GO:0019867">
    <property type="term" value="C:outer membrane"/>
    <property type="evidence" value="ECO:0007669"/>
    <property type="project" value="InterPro"/>
</dbReference>
<dbReference type="PANTHER" id="PTHR43828:SF15">
    <property type="entry name" value="TRANSCRIPTION FACTOR MBP1"/>
    <property type="match status" value="1"/>
</dbReference>
<dbReference type="PROSITE" id="PS50102">
    <property type="entry name" value="RRM"/>
    <property type="match status" value="1"/>
</dbReference>
<evidence type="ECO:0000259" key="10">
    <source>
        <dbReference type="PROSITE" id="PS51299"/>
    </source>
</evidence>
<feature type="region of interest" description="Disordered" evidence="8">
    <location>
        <begin position="832"/>
        <end position="913"/>
    </location>
</feature>
<feature type="region of interest" description="Disordered" evidence="8">
    <location>
        <begin position="1368"/>
        <end position="1411"/>
    </location>
</feature>
<evidence type="ECO:0000313" key="13">
    <source>
        <dbReference type="Proteomes" id="UP000305647"/>
    </source>
</evidence>
<evidence type="ECO:0000313" key="12">
    <source>
        <dbReference type="EMBL" id="TIC28052.1"/>
    </source>
</evidence>
<feature type="compositionally biased region" description="Low complexity" evidence="8">
    <location>
        <begin position="878"/>
        <end position="887"/>
    </location>
</feature>
<dbReference type="SMART" id="SM01252">
    <property type="entry name" value="KilA-N"/>
    <property type="match status" value="1"/>
</dbReference>
<dbReference type="GO" id="GO:0003677">
    <property type="term" value="F:DNA binding"/>
    <property type="evidence" value="ECO:0007669"/>
    <property type="project" value="InterPro"/>
</dbReference>
<dbReference type="SMART" id="SM00248">
    <property type="entry name" value="ANK"/>
    <property type="match status" value="2"/>
</dbReference>
<keyword evidence="7" id="KW-0175">Coiled coil</keyword>
<dbReference type="InterPro" id="IPR036770">
    <property type="entry name" value="Ankyrin_rpt-contain_sf"/>
</dbReference>
<evidence type="ECO:0000256" key="2">
    <source>
        <dbReference type="ARBA" id="ARBA00022737"/>
    </source>
</evidence>